<keyword evidence="12" id="KW-1185">Reference proteome</keyword>
<name>A0A841D3V5_PLAVE</name>
<feature type="transmembrane region" description="Helical" evidence="8">
    <location>
        <begin position="437"/>
        <end position="461"/>
    </location>
</feature>
<dbReference type="Pfam" id="PF12821">
    <property type="entry name" value="ThrE_2"/>
    <property type="match status" value="1"/>
</dbReference>
<dbReference type="PANTHER" id="PTHR34390">
    <property type="entry name" value="UPF0442 PROTEIN YJJB-RELATED"/>
    <property type="match status" value="1"/>
</dbReference>
<feature type="transmembrane region" description="Helical" evidence="8">
    <location>
        <begin position="331"/>
        <end position="348"/>
    </location>
</feature>
<gene>
    <name evidence="11" type="ORF">FHS22_004217</name>
</gene>
<evidence type="ECO:0000259" key="10">
    <source>
        <dbReference type="Pfam" id="PF12821"/>
    </source>
</evidence>
<feature type="transmembrane region" description="Helical" evidence="8">
    <location>
        <begin position="378"/>
        <end position="397"/>
    </location>
</feature>
<evidence type="ECO:0000259" key="9">
    <source>
        <dbReference type="Pfam" id="PF06738"/>
    </source>
</evidence>
<feature type="transmembrane region" description="Helical" evidence="8">
    <location>
        <begin position="225"/>
        <end position="245"/>
    </location>
</feature>
<comment type="caution">
    <text evidence="11">The sequence shown here is derived from an EMBL/GenBank/DDBJ whole genome shotgun (WGS) entry which is preliminary data.</text>
</comment>
<keyword evidence="2" id="KW-1003">Cell membrane</keyword>
<accession>A0A841D3V5</accession>
<evidence type="ECO:0000313" key="12">
    <source>
        <dbReference type="Proteomes" id="UP000562352"/>
    </source>
</evidence>
<proteinExistence type="inferred from homology"/>
<dbReference type="AlphaFoldDB" id="A0A841D3V5"/>
<evidence type="ECO:0000313" key="11">
    <source>
        <dbReference type="EMBL" id="MBB5964931.1"/>
    </source>
</evidence>
<comment type="similarity">
    <text evidence="6">Belongs to the ThrE exporter (TC 2.A.79) family.</text>
</comment>
<organism evidence="11 12">
    <name type="scientific">Planomonospora venezuelensis</name>
    <dbReference type="NCBI Taxonomy" id="1999"/>
    <lineage>
        <taxon>Bacteria</taxon>
        <taxon>Bacillati</taxon>
        <taxon>Actinomycetota</taxon>
        <taxon>Actinomycetes</taxon>
        <taxon>Streptosporangiales</taxon>
        <taxon>Streptosporangiaceae</taxon>
        <taxon>Planomonospora</taxon>
    </lineage>
</organism>
<feature type="transmembrane region" description="Helical" evidence="8">
    <location>
        <begin position="251"/>
        <end position="269"/>
    </location>
</feature>
<keyword evidence="5 8" id="KW-0472">Membrane</keyword>
<feature type="transmembrane region" description="Helical" evidence="8">
    <location>
        <begin position="290"/>
        <end position="311"/>
    </location>
</feature>
<dbReference type="GO" id="GO:0015744">
    <property type="term" value="P:succinate transport"/>
    <property type="evidence" value="ECO:0007669"/>
    <property type="project" value="TreeGrafter"/>
</dbReference>
<dbReference type="Pfam" id="PF06738">
    <property type="entry name" value="ThrE"/>
    <property type="match status" value="1"/>
</dbReference>
<evidence type="ECO:0000256" key="4">
    <source>
        <dbReference type="ARBA" id="ARBA00022989"/>
    </source>
</evidence>
<keyword evidence="3 8" id="KW-0812">Transmembrane</keyword>
<feature type="domain" description="Threonine/serine exporter-like N-terminal" evidence="9">
    <location>
        <begin position="67"/>
        <end position="305"/>
    </location>
</feature>
<evidence type="ECO:0000256" key="3">
    <source>
        <dbReference type="ARBA" id="ARBA00022692"/>
    </source>
</evidence>
<feature type="transmembrane region" description="Helical" evidence="8">
    <location>
        <begin position="172"/>
        <end position="193"/>
    </location>
</feature>
<sequence>MTEFVSTGPPEARRVPAGPAVARRRSAARGGGPGRPGSAGHDVEGPVPGSSLDQAPVQRDAYRAMALALRVGELLLGSGEATETVSGSMRRITNAYAVPHCEADVNLSAITLSHVPADGRAPVTAERRVRRRLPDYDRLIAVHDLVREASDGSVPLGEAEARLKRITRRVPVYPNWFLVTALALIAASASLLVGGGARVAAAAFAATVLGDRASAWLARRGVAEFFQLAVAALLGSLVAVLMIAVDAPVRASAVVVGAVVALLPGRLMVACVQDGIAGEYVTATGRLFEVFFTLTAVISGIGLTLYAAVRFGVPLSVENVPVAPLSLRTDQIVGAVGVTLAFAVALLVPPRYLLQASIGGGLIWVVFVQLITVWQVPVVLATAVSATVIGLLGTAYARRALIPSLVLTVPAVCPLLPGTALYRGMLEISLGHPEAGLVSLLQALSTALALGAGVILGAEILRAVTGSEVTKRVLRPAARRTRGY</sequence>
<evidence type="ECO:0000256" key="6">
    <source>
        <dbReference type="ARBA" id="ARBA00034125"/>
    </source>
</evidence>
<dbReference type="InterPro" id="IPR050539">
    <property type="entry name" value="ThrE_Dicarb/AminoAcid_Exp"/>
</dbReference>
<dbReference type="InterPro" id="IPR010619">
    <property type="entry name" value="ThrE-like_N"/>
</dbReference>
<evidence type="ECO:0000256" key="2">
    <source>
        <dbReference type="ARBA" id="ARBA00022475"/>
    </source>
</evidence>
<protein>
    <submittedName>
        <fullName evidence="11">Uncharacterized membrane protein YjjP (DUF1212 family)</fullName>
    </submittedName>
</protein>
<feature type="region of interest" description="Disordered" evidence="7">
    <location>
        <begin position="1"/>
        <end position="54"/>
    </location>
</feature>
<dbReference type="Proteomes" id="UP000562352">
    <property type="component" value="Unassembled WGS sequence"/>
</dbReference>
<dbReference type="GO" id="GO:0022857">
    <property type="term" value="F:transmembrane transporter activity"/>
    <property type="evidence" value="ECO:0007669"/>
    <property type="project" value="InterPro"/>
</dbReference>
<feature type="domain" description="Threonine/Serine exporter ThrE" evidence="10">
    <location>
        <begin position="332"/>
        <end position="456"/>
    </location>
</feature>
<dbReference type="InterPro" id="IPR024528">
    <property type="entry name" value="ThrE_2"/>
</dbReference>
<dbReference type="EMBL" id="JACHJJ010000014">
    <property type="protein sequence ID" value="MBB5964931.1"/>
    <property type="molecule type" value="Genomic_DNA"/>
</dbReference>
<comment type="subcellular location">
    <subcellularLocation>
        <location evidence="1">Cell membrane</location>
        <topology evidence="1">Multi-pass membrane protein</topology>
    </subcellularLocation>
</comment>
<keyword evidence="4 8" id="KW-1133">Transmembrane helix</keyword>
<dbReference type="PANTHER" id="PTHR34390:SF2">
    <property type="entry name" value="SUCCINATE TRANSPORTER SUBUNIT YJJP-RELATED"/>
    <property type="match status" value="1"/>
</dbReference>
<feature type="transmembrane region" description="Helical" evidence="8">
    <location>
        <begin position="404"/>
        <end position="425"/>
    </location>
</feature>
<evidence type="ECO:0000256" key="1">
    <source>
        <dbReference type="ARBA" id="ARBA00004651"/>
    </source>
</evidence>
<dbReference type="RefSeq" id="WP_338047862.1">
    <property type="nucleotide sequence ID" value="NZ_BAAAWZ010000004.1"/>
</dbReference>
<evidence type="ECO:0000256" key="7">
    <source>
        <dbReference type="SAM" id="MobiDB-lite"/>
    </source>
</evidence>
<dbReference type="GO" id="GO:0005886">
    <property type="term" value="C:plasma membrane"/>
    <property type="evidence" value="ECO:0007669"/>
    <property type="project" value="UniProtKB-SubCell"/>
</dbReference>
<reference evidence="11 12" key="1">
    <citation type="submission" date="2020-08" db="EMBL/GenBank/DDBJ databases">
        <title>Genomic Encyclopedia of Type Strains, Phase III (KMG-III): the genomes of soil and plant-associated and newly described type strains.</title>
        <authorList>
            <person name="Whitman W."/>
        </authorList>
    </citation>
    <scope>NUCLEOTIDE SEQUENCE [LARGE SCALE GENOMIC DNA]</scope>
    <source>
        <strain evidence="11 12">CECT 3303</strain>
    </source>
</reference>
<evidence type="ECO:0000256" key="5">
    <source>
        <dbReference type="ARBA" id="ARBA00023136"/>
    </source>
</evidence>
<evidence type="ECO:0000256" key="8">
    <source>
        <dbReference type="SAM" id="Phobius"/>
    </source>
</evidence>